<keyword evidence="5" id="KW-0732">Signal</keyword>
<reference evidence="10 11" key="1">
    <citation type="submission" date="2014-09" db="EMBL/GenBank/DDBJ databases">
        <title>Sporocytophaga myxococcoides PG-01 genome sequencing.</title>
        <authorList>
            <person name="Liu L."/>
            <person name="Gao P.J."/>
            <person name="Chen G.J."/>
            <person name="Wang L.S."/>
        </authorList>
    </citation>
    <scope>NUCLEOTIDE SEQUENCE [LARGE SCALE GENOMIC DNA]</scope>
    <source>
        <strain evidence="10 11">PG-01</strain>
    </source>
</reference>
<keyword evidence="3 8" id="KW-1134">Transmembrane beta strand</keyword>
<keyword evidence="7 8" id="KW-0998">Cell outer membrane</keyword>
<dbReference type="PANTHER" id="PTHR30069">
    <property type="entry name" value="TONB-DEPENDENT OUTER MEMBRANE RECEPTOR"/>
    <property type="match status" value="1"/>
</dbReference>
<dbReference type="GO" id="GO:0015344">
    <property type="term" value="F:siderophore uptake transmembrane transporter activity"/>
    <property type="evidence" value="ECO:0007669"/>
    <property type="project" value="TreeGrafter"/>
</dbReference>
<evidence type="ECO:0000256" key="8">
    <source>
        <dbReference type="PROSITE-ProRule" id="PRU01360"/>
    </source>
</evidence>
<evidence type="ECO:0000256" key="1">
    <source>
        <dbReference type="ARBA" id="ARBA00004571"/>
    </source>
</evidence>
<dbReference type="GO" id="GO:0044718">
    <property type="term" value="P:siderophore transmembrane transport"/>
    <property type="evidence" value="ECO:0007669"/>
    <property type="project" value="TreeGrafter"/>
</dbReference>
<comment type="caution">
    <text evidence="10">The sequence shown here is derived from an EMBL/GenBank/DDBJ whole genome shotgun (WGS) entry which is preliminary data.</text>
</comment>
<evidence type="ECO:0000256" key="4">
    <source>
        <dbReference type="ARBA" id="ARBA00022692"/>
    </source>
</evidence>
<evidence type="ECO:0000259" key="9">
    <source>
        <dbReference type="Pfam" id="PF07715"/>
    </source>
</evidence>
<keyword evidence="6 8" id="KW-0472">Membrane</keyword>
<dbReference type="PANTHER" id="PTHR30069:SF29">
    <property type="entry name" value="HEMOGLOBIN AND HEMOGLOBIN-HAPTOGLOBIN-BINDING PROTEIN 1-RELATED"/>
    <property type="match status" value="1"/>
</dbReference>
<protein>
    <recommendedName>
        <fullName evidence="9">TonB-dependent receptor plug domain-containing protein</fullName>
    </recommendedName>
</protein>
<name>A0A098LK79_9BACT</name>
<evidence type="ECO:0000256" key="5">
    <source>
        <dbReference type="ARBA" id="ARBA00022729"/>
    </source>
</evidence>
<feature type="domain" description="TonB-dependent receptor plug" evidence="9">
    <location>
        <begin position="27"/>
        <end position="130"/>
    </location>
</feature>
<evidence type="ECO:0000256" key="2">
    <source>
        <dbReference type="ARBA" id="ARBA00022448"/>
    </source>
</evidence>
<dbReference type="InterPro" id="IPR036942">
    <property type="entry name" value="Beta-barrel_TonB_sf"/>
</dbReference>
<dbReference type="STRING" id="153721.MYP_4104"/>
<keyword evidence="2 8" id="KW-0813">Transport</keyword>
<evidence type="ECO:0000256" key="7">
    <source>
        <dbReference type="ARBA" id="ARBA00023237"/>
    </source>
</evidence>
<dbReference type="SUPFAM" id="SSF56935">
    <property type="entry name" value="Porins"/>
    <property type="match status" value="1"/>
</dbReference>
<dbReference type="InterPro" id="IPR012910">
    <property type="entry name" value="Plug_dom"/>
</dbReference>
<evidence type="ECO:0000256" key="6">
    <source>
        <dbReference type="ARBA" id="ARBA00023136"/>
    </source>
</evidence>
<comment type="subcellular location">
    <subcellularLocation>
        <location evidence="1 8">Cell outer membrane</location>
        <topology evidence="1 8">Multi-pass membrane protein</topology>
    </subcellularLocation>
</comment>
<evidence type="ECO:0000256" key="3">
    <source>
        <dbReference type="ARBA" id="ARBA00022452"/>
    </source>
</evidence>
<dbReference type="AlphaFoldDB" id="A0A098LK79"/>
<dbReference type="Pfam" id="PF07715">
    <property type="entry name" value="Plug"/>
    <property type="match status" value="1"/>
</dbReference>
<accession>A0A098LK79</accession>
<keyword evidence="11" id="KW-1185">Reference proteome</keyword>
<sequence length="627" mass="70287">MLAQSVKDTTSLLEEVIIEGNRLNIFTTGNKIQRIDSATIQRFKSGNLGDLLTFNSHLFIKSYGIGNLASISSRGTNASQTAVLWNGFNVQSPTLGQADFSYFPVSFADDIEIQYGGAGALFGSGATGGVINFNSTPKFNNGLTFGASLNGGSFNSCQQSANVSLSQKNFVSVLKVFNYSTENNFPFYANGYKVRQVNADVKQKGLMSENFFRIKKDQQLNVRIWLQDNYREIPPSIASRSGNQPMLFVNETLESDFLRLSSEWKKSGKVASYFVRTAYFNDRMSYVDTLANMHAITRFHTSISEAESILRLGRKHLLNIGLHNTFNQATSNGYPDSPSQNRLALFGSYKFSFLNDHWRTVISLRQEMVRGKLIPLIPSAGVEGKLVKFLSARANVSRTYKVPTFNDLYWNPGGNKSLKPESGWSGEISLTASQFTKSRSRNSVMLTFFNSNIENCIMWLPAGGTWSAQNIQSVWSRGLESIITFNKEIRDFKFGLVVLYNYVVATNQKARMANDNIVGKQLIYVPVYSGQATVELVYKGFYVNYIQNYTGNRYYTTDNSKVVEAFQLGSIVAGKNFKMGSSFLNVNVRVNNLWNESYQVVLNQAMPMRYYQAGLSYVFNKSNKSIN</sequence>
<dbReference type="Gene3D" id="2.40.170.20">
    <property type="entry name" value="TonB-dependent receptor, beta-barrel domain"/>
    <property type="match status" value="1"/>
</dbReference>
<evidence type="ECO:0000313" key="10">
    <source>
        <dbReference type="EMBL" id="GAL86874.1"/>
    </source>
</evidence>
<organism evidence="10 11">
    <name type="scientific">Sporocytophaga myxococcoides</name>
    <dbReference type="NCBI Taxonomy" id="153721"/>
    <lineage>
        <taxon>Bacteria</taxon>
        <taxon>Pseudomonadati</taxon>
        <taxon>Bacteroidota</taxon>
        <taxon>Cytophagia</taxon>
        <taxon>Cytophagales</taxon>
        <taxon>Cytophagaceae</taxon>
        <taxon>Sporocytophaga</taxon>
    </lineage>
</organism>
<dbReference type="GO" id="GO:0009279">
    <property type="term" value="C:cell outer membrane"/>
    <property type="evidence" value="ECO:0007669"/>
    <property type="project" value="UniProtKB-SubCell"/>
</dbReference>
<proteinExistence type="inferred from homology"/>
<dbReference type="InterPro" id="IPR039426">
    <property type="entry name" value="TonB-dep_rcpt-like"/>
</dbReference>
<dbReference type="InterPro" id="IPR037066">
    <property type="entry name" value="Plug_dom_sf"/>
</dbReference>
<dbReference type="EMBL" id="BBLT01000010">
    <property type="protein sequence ID" value="GAL86874.1"/>
    <property type="molecule type" value="Genomic_DNA"/>
</dbReference>
<dbReference type="Gene3D" id="2.170.130.10">
    <property type="entry name" value="TonB-dependent receptor, plug domain"/>
    <property type="match status" value="1"/>
</dbReference>
<evidence type="ECO:0000313" key="11">
    <source>
        <dbReference type="Proteomes" id="UP000030185"/>
    </source>
</evidence>
<dbReference type="PROSITE" id="PS52016">
    <property type="entry name" value="TONB_DEPENDENT_REC_3"/>
    <property type="match status" value="1"/>
</dbReference>
<comment type="similarity">
    <text evidence="8">Belongs to the TonB-dependent receptor family.</text>
</comment>
<dbReference type="eggNOG" id="COG4206">
    <property type="taxonomic scope" value="Bacteria"/>
</dbReference>
<dbReference type="Proteomes" id="UP000030185">
    <property type="component" value="Unassembled WGS sequence"/>
</dbReference>
<keyword evidence="4 8" id="KW-0812">Transmembrane</keyword>
<gene>
    <name evidence="10" type="ORF">MYP_4104</name>
</gene>